<name>A0ABW8TQZ0_9CLOT</name>
<evidence type="ECO:0000256" key="1">
    <source>
        <dbReference type="SAM" id="Phobius"/>
    </source>
</evidence>
<keyword evidence="1" id="KW-1133">Transmembrane helix</keyword>
<organism evidence="3 4">
    <name type="scientific">Candidatus Clostridium radicumherbarum</name>
    <dbReference type="NCBI Taxonomy" id="3381662"/>
    <lineage>
        <taxon>Bacteria</taxon>
        <taxon>Bacillati</taxon>
        <taxon>Bacillota</taxon>
        <taxon>Clostridia</taxon>
        <taxon>Eubacteriales</taxon>
        <taxon>Clostridiaceae</taxon>
        <taxon>Clostridium</taxon>
    </lineage>
</organism>
<sequence length="186" mass="21547">MVTSIDNNIPFLKVFILPYVAWYAFIFIIMAYLCYKDRKTYYITITSYLLGLIASYITFYFFQTTVPRPDVVGNDILSKIIQIIYRTDKPYNCFPSIHVLSSFLMIKAIMTSSARNKTNLVIIGSSSALIIISTLFIKQHVILDVFSGIIYADLLFRLVQTYGVLFWNNIIKLFVTLETRKKLEVE</sequence>
<keyword evidence="1" id="KW-0812">Transmembrane</keyword>
<feature type="transmembrane region" description="Helical" evidence="1">
    <location>
        <begin position="16"/>
        <end position="35"/>
    </location>
</feature>
<dbReference type="Pfam" id="PF14378">
    <property type="entry name" value="PAP2_3"/>
    <property type="match status" value="1"/>
</dbReference>
<dbReference type="InterPro" id="IPR026841">
    <property type="entry name" value="Aur1/Ipt1"/>
</dbReference>
<keyword evidence="1" id="KW-0472">Membrane</keyword>
<feature type="transmembrane region" description="Helical" evidence="1">
    <location>
        <begin position="42"/>
        <end position="62"/>
    </location>
</feature>
<evidence type="ECO:0000259" key="2">
    <source>
        <dbReference type="Pfam" id="PF14378"/>
    </source>
</evidence>
<dbReference type="SUPFAM" id="SSF48317">
    <property type="entry name" value="Acid phosphatase/Vanadium-dependent haloperoxidase"/>
    <property type="match status" value="1"/>
</dbReference>
<feature type="transmembrane region" description="Helical" evidence="1">
    <location>
        <begin position="118"/>
        <end position="137"/>
    </location>
</feature>
<comment type="caution">
    <text evidence="3">The sequence shown here is derived from an EMBL/GenBank/DDBJ whole genome shotgun (WGS) entry which is preliminary data.</text>
</comment>
<feature type="domain" description="Inositolphosphotransferase Aur1/Ipt1" evidence="2">
    <location>
        <begin position="23"/>
        <end position="153"/>
    </location>
</feature>
<gene>
    <name evidence="3" type="ORF">ACJDUH_05815</name>
</gene>
<dbReference type="RefSeq" id="WP_406764215.1">
    <property type="nucleotide sequence ID" value="NZ_JBJHZY010000001.1"/>
</dbReference>
<evidence type="ECO:0000313" key="4">
    <source>
        <dbReference type="Proteomes" id="UP001623661"/>
    </source>
</evidence>
<feature type="transmembrane region" description="Helical" evidence="1">
    <location>
        <begin position="94"/>
        <end position="111"/>
    </location>
</feature>
<reference evidence="3 4" key="1">
    <citation type="submission" date="2024-11" db="EMBL/GenBank/DDBJ databases">
        <authorList>
            <person name="Heng Y.C."/>
            <person name="Lim A.C.H."/>
            <person name="Lee J.K.Y."/>
            <person name="Kittelmann S."/>
        </authorList>
    </citation>
    <scope>NUCLEOTIDE SEQUENCE [LARGE SCALE GENOMIC DNA]</scope>
    <source>
        <strain evidence="3 4">WILCCON 0202</strain>
    </source>
</reference>
<accession>A0ABW8TQZ0</accession>
<feature type="transmembrane region" description="Helical" evidence="1">
    <location>
        <begin position="149"/>
        <end position="171"/>
    </location>
</feature>
<proteinExistence type="predicted"/>
<dbReference type="InterPro" id="IPR036938">
    <property type="entry name" value="PAP2/HPO_sf"/>
</dbReference>
<evidence type="ECO:0000313" key="3">
    <source>
        <dbReference type="EMBL" id="MFL0267616.1"/>
    </source>
</evidence>
<keyword evidence="4" id="KW-1185">Reference proteome</keyword>
<dbReference type="EMBL" id="JBJHZY010000001">
    <property type="protein sequence ID" value="MFL0267616.1"/>
    <property type="molecule type" value="Genomic_DNA"/>
</dbReference>
<protein>
    <submittedName>
        <fullName evidence="3">Phosphatase PAP2 family protein</fullName>
    </submittedName>
</protein>
<dbReference type="Proteomes" id="UP001623661">
    <property type="component" value="Unassembled WGS sequence"/>
</dbReference>